<feature type="domain" description="D-isomer specific 2-hydroxyacid dehydrogenase catalytic" evidence="6">
    <location>
        <begin position="7"/>
        <end position="295"/>
    </location>
</feature>
<comment type="similarity">
    <text evidence="1 5">Belongs to the D-isomer specific 2-hydroxyacid dehydrogenase family.</text>
</comment>
<dbReference type="InterPro" id="IPR006139">
    <property type="entry name" value="D-isomer_2_OHA_DH_cat_dom"/>
</dbReference>
<dbReference type="OrthoDB" id="9805416at2"/>
<dbReference type="AlphaFoldDB" id="A0A225MRL2"/>
<dbReference type="SUPFAM" id="SSF51735">
    <property type="entry name" value="NAD(P)-binding Rossmann-fold domains"/>
    <property type="match status" value="1"/>
</dbReference>
<dbReference type="Pfam" id="PF02826">
    <property type="entry name" value="2-Hacid_dh_C"/>
    <property type="match status" value="1"/>
</dbReference>
<dbReference type="GO" id="GO:0051287">
    <property type="term" value="F:NAD binding"/>
    <property type="evidence" value="ECO:0007669"/>
    <property type="project" value="InterPro"/>
</dbReference>
<dbReference type="PANTHER" id="PTHR42789:SF1">
    <property type="entry name" value="D-ISOMER SPECIFIC 2-HYDROXYACID DEHYDROGENASE FAMILY PROTEIN (AFU_ORTHOLOGUE AFUA_6G10090)"/>
    <property type="match status" value="1"/>
</dbReference>
<protein>
    <submittedName>
        <fullName evidence="8">Hydroxyacid dehydrogenase</fullName>
    </submittedName>
</protein>
<evidence type="ECO:0000256" key="3">
    <source>
        <dbReference type="ARBA" id="ARBA00023002"/>
    </source>
</evidence>
<organism evidence="8 9">
    <name type="scientific">Candidimonas nitroreducens</name>
    <dbReference type="NCBI Taxonomy" id="683354"/>
    <lineage>
        <taxon>Bacteria</taxon>
        <taxon>Pseudomonadati</taxon>
        <taxon>Pseudomonadota</taxon>
        <taxon>Betaproteobacteria</taxon>
        <taxon>Burkholderiales</taxon>
        <taxon>Alcaligenaceae</taxon>
        <taxon>Candidimonas</taxon>
    </lineage>
</organism>
<keyword evidence="2" id="KW-0028">Amino-acid biosynthesis</keyword>
<dbReference type="InterPro" id="IPR036291">
    <property type="entry name" value="NAD(P)-bd_dom_sf"/>
</dbReference>
<dbReference type="FunFam" id="3.40.50.720:FF:000203">
    <property type="entry name" value="D-3-phosphoglycerate dehydrogenase (SerA)"/>
    <property type="match status" value="1"/>
</dbReference>
<evidence type="ECO:0000256" key="5">
    <source>
        <dbReference type="RuleBase" id="RU003719"/>
    </source>
</evidence>
<comment type="caution">
    <text evidence="8">The sequence shown here is derived from an EMBL/GenBank/DDBJ whole genome shotgun (WGS) entry which is preliminary data.</text>
</comment>
<evidence type="ECO:0000313" key="9">
    <source>
        <dbReference type="Proteomes" id="UP000214603"/>
    </source>
</evidence>
<evidence type="ECO:0000256" key="2">
    <source>
        <dbReference type="ARBA" id="ARBA00022605"/>
    </source>
</evidence>
<name>A0A225MRL2_9BURK</name>
<reference evidence="9" key="1">
    <citation type="submission" date="2017-06" db="EMBL/GenBank/DDBJ databases">
        <title>Herbaspirillum phytohormonus sp. nov., isolated from the root nodule of Robinia pseudoacacia in lead-zinc mine.</title>
        <authorList>
            <person name="Fan M."/>
            <person name="Lin Y."/>
        </authorList>
    </citation>
    <scope>NUCLEOTIDE SEQUENCE [LARGE SCALE GENOMIC DNA]</scope>
    <source>
        <strain evidence="9">SC-089</strain>
    </source>
</reference>
<dbReference type="InterPro" id="IPR006140">
    <property type="entry name" value="D-isomer_DH_NAD-bd"/>
</dbReference>
<dbReference type="PANTHER" id="PTHR42789">
    <property type="entry name" value="D-ISOMER SPECIFIC 2-HYDROXYACID DEHYDROGENASE FAMILY PROTEIN (AFU_ORTHOLOGUE AFUA_6G10090)"/>
    <property type="match status" value="1"/>
</dbReference>
<dbReference type="PROSITE" id="PS00065">
    <property type="entry name" value="D_2_HYDROXYACID_DH_1"/>
    <property type="match status" value="1"/>
</dbReference>
<accession>A0A225MRL2</accession>
<dbReference type="PROSITE" id="PS00671">
    <property type="entry name" value="D_2_HYDROXYACID_DH_3"/>
    <property type="match status" value="1"/>
</dbReference>
<gene>
    <name evidence="8" type="ORF">CEY11_05850</name>
</gene>
<dbReference type="InterPro" id="IPR029753">
    <property type="entry name" value="D-isomer_DH_CS"/>
</dbReference>
<keyword evidence="9" id="KW-1185">Reference proteome</keyword>
<dbReference type="Gene3D" id="3.40.50.720">
    <property type="entry name" value="NAD(P)-binding Rossmann-like Domain"/>
    <property type="match status" value="2"/>
</dbReference>
<dbReference type="SUPFAM" id="SSF52283">
    <property type="entry name" value="Formate/glycerate dehydrogenase catalytic domain-like"/>
    <property type="match status" value="1"/>
</dbReference>
<keyword evidence="3 5" id="KW-0560">Oxidoreductase</keyword>
<evidence type="ECO:0000256" key="4">
    <source>
        <dbReference type="ARBA" id="ARBA00023027"/>
    </source>
</evidence>
<dbReference type="GO" id="GO:0016616">
    <property type="term" value="F:oxidoreductase activity, acting on the CH-OH group of donors, NAD or NADP as acceptor"/>
    <property type="evidence" value="ECO:0007669"/>
    <property type="project" value="InterPro"/>
</dbReference>
<evidence type="ECO:0000259" key="7">
    <source>
        <dbReference type="Pfam" id="PF02826"/>
    </source>
</evidence>
<dbReference type="EMBL" id="NJIH01000003">
    <property type="protein sequence ID" value="OWT63828.1"/>
    <property type="molecule type" value="Genomic_DNA"/>
</dbReference>
<dbReference type="CDD" id="cd12169">
    <property type="entry name" value="PGDH_like_1"/>
    <property type="match status" value="1"/>
</dbReference>
<evidence type="ECO:0000259" key="6">
    <source>
        <dbReference type="Pfam" id="PF00389"/>
    </source>
</evidence>
<dbReference type="InterPro" id="IPR050857">
    <property type="entry name" value="D-2-hydroxyacid_DH"/>
</dbReference>
<sequence>MADWSPILETSEVEVFRDHITDHNALVERLLPFDVICVMRERTPLNADVLGQLPNLKVIASTGPRNRSIDADAAARRGISILPTGYFADATVEMTWALILASARRLPQQIESVRSGGWQTDVGSDLKTRTLGVLGLGKIGARVAAIGNAFGMRVIAWSQNLTPEAAAAHGVQWVDKEALLSQSDYLTVHLLLSDRTRGIIGSSELALMKSTAILINTSRGPIVDEKALIEALRHEAIGGAALDVYEVEPLPADHPFRFLRNVLPSPHIGYVSERLYRTFYEDTVRNLRQWLSDQSNGASPNLNAVT</sequence>
<evidence type="ECO:0000313" key="8">
    <source>
        <dbReference type="EMBL" id="OWT63828.1"/>
    </source>
</evidence>
<dbReference type="InterPro" id="IPR029752">
    <property type="entry name" value="D-isomer_DH_CS1"/>
</dbReference>
<proteinExistence type="inferred from homology"/>
<keyword evidence="4" id="KW-0520">NAD</keyword>
<dbReference type="Proteomes" id="UP000214603">
    <property type="component" value="Unassembled WGS sequence"/>
</dbReference>
<dbReference type="GO" id="GO:0008652">
    <property type="term" value="P:amino acid biosynthetic process"/>
    <property type="evidence" value="ECO:0007669"/>
    <property type="project" value="UniProtKB-KW"/>
</dbReference>
<feature type="domain" description="D-isomer specific 2-hydroxyacid dehydrogenase NAD-binding" evidence="7">
    <location>
        <begin position="97"/>
        <end position="269"/>
    </location>
</feature>
<evidence type="ECO:0000256" key="1">
    <source>
        <dbReference type="ARBA" id="ARBA00005854"/>
    </source>
</evidence>
<dbReference type="Pfam" id="PF00389">
    <property type="entry name" value="2-Hacid_dh"/>
    <property type="match status" value="1"/>
</dbReference>